<dbReference type="SUPFAM" id="SSF52954">
    <property type="entry name" value="Class II aaRS ABD-related"/>
    <property type="match status" value="1"/>
</dbReference>
<evidence type="ECO:0000256" key="1">
    <source>
        <dbReference type="ARBA" id="ARBA00008226"/>
    </source>
</evidence>
<dbReference type="InterPro" id="IPR004516">
    <property type="entry name" value="HisRS/HisZ"/>
</dbReference>
<evidence type="ECO:0000256" key="6">
    <source>
        <dbReference type="PIRSR" id="PIRSR001549-1"/>
    </source>
</evidence>
<reference evidence="8" key="1">
    <citation type="journal article" date="2019" name="Mol. Phylogenet. Evol.">
        <title>Morphological evolution and classification of the red algal order Ceramiales inferred using plastid phylogenomics.</title>
        <authorList>
            <person name="Diaz-Tapia P."/>
            <person name="Pasella M.M."/>
            <person name="Verbruggen H."/>
            <person name="Maggs C.A."/>
        </authorList>
    </citation>
    <scope>NUCLEOTIDE SEQUENCE</scope>
    <source>
        <strain evidence="8">PD2951</strain>
    </source>
</reference>
<gene>
    <name evidence="8" type="primary">syh</name>
</gene>
<dbReference type="GO" id="GO:0006427">
    <property type="term" value="P:histidyl-tRNA aminoacylation"/>
    <property type="evidence" value="ECO:0007669"/>
    <property type="project" value="InterPro"/>
</dbReference>
<evidence type="ECO:0000256" key="4">
    <source>
        <dbReference type="ARBA" id="ARBA00030619"/>
    </source>
</evidence>
<dbReference type="PROSITE" id="PS50862">
    <property type="entry name" value="AA_TRNA_LIGASE_II"/>
    <property type="match status" value="1"/>
</dbReference>
<dbReference type="InterPro" id="IPR036621">
    <property type="entry name" value="Anticodon-bd_dom_sf"/>
</dbReference>
<keyword evidence="8" id="KW-0436">Ligase</keyword>
<sequence>MIQSLRGTKDILPKNIDIWQYIYNVANHILTLYNYNEIRTPILEQTLLFKRSIGENTDIINKEMYSFNDQGGRSITLRPEGTASIVRAFIDNQLYSDKKINRLWYFGPMFRYERPQQGRQRQFHQLGIECIGSHDPIADTEVIRLATEILNTLNYTSYKLHINCIGDYNEREEYKYKLLNYLHKYKQDLDIDSQKRLHTNPIRILDSKSKKTQEILNDGPKLKSCLKINSLKHFNTLCSYLTSMNISYYIDDYLIRGLDYYNTTAFEIKTNSLNQQNTVCGGGRYDTLIQQLGGPDTPSIGWAIGIERLILLIDNNIRNIIKPKPIYLATQGEQAKMKIWQIISLLEKYNVSFELDISNQNFNKQIKKAHILKSKLCLIIGDKEVSENYTTIKWLKTGIQKNIHDTLLENYILYIKNFLNI</sequence>
<dbReference type="PANTHER" id="PTHR43707:SF1">
    <property type="entry name" value="HISTIDINE--TRNA LIGASE, MITOCHONDRIAL-RELATED"/>
    <property type="match status" value="1"/>
</dbReference>
<dbReference type="PANTHER" id="PTHR43707">
    <property type="entry name" value="HISTIDYL-TRNA SYNTHETASE"/>
    <property type="match status" value="1"/>
</dbReference>
<dbReference type="InterPro" id="IPR004154">
    <property type="entry name" value="Anticodon-bd"/>
</dbReference>
<feature type="binding site" evidence="6">
    <location>
        <begin position="260"/>
        <end position="261"/>
    </location>
    <ligand>
        <name>L-histidine</name>
        <dbReference type="ChEBI" id="CHEBI:57595"/>
    </ligand>
</feature>
<feature type="domain" description="Aminoacyl-transfer RNA synthetases class-II family profile" evidence="7">
    <location>
        <begin position="1"/>
        <end position="323"/>
    </location>
</feature>
<dbReference type="EMBL" id="MK814735">
    <property type="protein sequence ID" value="QCI08479.1"/>
    <property type="molecule type" value="Genomic_DNA"/>
</dbReference>
<evidence type="ECO:0000256" key="5">
    <source>
        <dbReference type="ARBA" id="ARBA00047639"/>
    </source>
</evidence>
<keyword evidence="3" id="KW-0547">Nucleotide-binding</keyword>
<evidence type="ECO:0000259" key="7">
    <source>
        <dbReference type="PROSITE" id="PS50862"/>
    </source>
</evidence>
<keyword evidence="8" id="KW-0934">Plastid</keyword>
<dbReference type="InterPro" id="IPR015807">
    <property type="entry name" value="His-tRNA-ligase"/>
</dbReference>
<organism evidence="8">
    <name type="scientific">Spermothamnion repens</name>
    <dbReference type="NCBI Taxonomy" id="31383"/>
    <lineage>
        <taxon>Eukaryota</taxon>
        <taxon>Rhodophyta</taxon>
        <taxon>Florideophyceae</taxon>
        <taxon>Rhodymeniophycidae</taxon>
        <taxon>Ceramiales</taxon>
        <taxon>Ceramiaceae</taxon>
        <taxon>Spermothamnion</taxon>
    </lineage>
</organism>
<dbReference type="Pfam" id="PF13393">
    <property type="entry name" value="tRNA-synt_His"/>
    <property type="match status" value="1"/>
</dbReference>
<accession>A0A4D6WXW0</accession>
<dbReference type="NCBIfam" id="TIGR00442">
    <property type="entry name" value="hisS"/>
    <property type="match status" value="1"/>
</dbReference>
<dbReference type="EC" id="6.1.1.21" evidence="2"/>
<name>A0A4D6WXW0_9FLOR</name>
<evidence type="ECO:0000256" key="3">
    <source>
        <dbReference type="ARBA" id="ARBA00022741"/>
    </source>
</evidence>
<dbReference type="InterPro" id="IPR006195">
    <property type="entry name" value="aa-tRNA-synth_II"/>
</dbReference>
<dbReference type="GO" id="GO:0005737">
    <property type="term" value="C:cytoplasm"/>
    <property type="evidence" value="ECO:0007669"/>
    <property type="project" value="InterPro"/>
</dbReference>
<feature type="binding site" evidence="6">
    <location>
        <position position="111"/>
    </location>
    <ligand>
        <name>L-histidine</name>
        <dbReference type="ChEBI" id="CHEBI:57595"/>
    </ligand>
</feature>
<dbReference type="Pfam" id="PF03129">
    <property type="entry name" value="HGTP_anticodon"/>
    <property type="match status" value="1"/>
</dbReference>
<feature type="binding site" evidence="6">
    <location>
        <position position="125"/>
    </location>
    <ligand>
        <name>L-histidine</name>
        <dbReference type="ChEBI" id="CHEBI:57595"/>
    </ligand>
</feature>
<protein>
    <recommendedName>
        <fullName evidence="2">histidine--tRNA ligase</fullName>
        <ecNumber evidence="2">6.1.1.21</ecNumber>
    </recommendedName>
    <alternativeName>
        <fullName evidence="4">Histidyl-tRNA synthetase</fullName>
    </alternativeName>
</protein>
<feature type="binding site" evidence="6">
    <location>
        <begin position="80"/>
        <end position="82"/>
    </location>
    <ligand>
        <name>L-histidine</name>
        <dbReference type="ChEBI" id="CHEBI:57595"/>
    </ligand>
</feature>
<dbReference type="SUPFAM" id="SSF55681">
    <property type="entry name" value="Class II aaRS and biotin synthetases"/>
    <property type="match status" value="1"/>
</dbReference>
<dbReference type="Gene3D" id="3.30.930.10">
    <property type="entry name" value="Bira Bifunctional Protein, Domain 2"/>
    <property type="match status" value="1"/>
</dbReference>
<dbReference type="PIRSF" id="PIRSF001549">
    <property type="entry name" value="His-tRNA_synth"/>
    <property type="match status" value="1"/>
</dbReference>
<dbReference type="HAMAP" id="MF_00127">
    <property type="entry name" value="His_tRNA_synth"/>
    <property type="match status" value="1"/>
</dbReference>
<comment type="similarity">
    <text evidence="1">Belongs to the class-II aminoacyl-tRNA synthetase family.</text>
</comment>
<proteinExistence type="inferred from homology"/>
<dbReference type="InterPro" id="IPR045864">
    <property type="entry name" value="aa-tRNA-synth_II/BPL/LPL"/>
</dbReference>
<evidence type="ECO:0000313" key="8">
    <source>
        <dbReference type="EMBL" id="QCI08479.1"/>
    </source>
</evidence>
<dbReference type="InterPro" id="IPR041715">
    <property type="entry name" value="HisRS-like_core"/>
</dbReference>
<feature type="binding site" evidence="6">
    <location>
        <position position="256"/>
    </location>
    <ligand>
        <name>L-histidine</name>
        <dbReference type="ChEBI" id="CHEBI:57595"/>
    </ligand>
</feature>
<dbReference type="CDD" id="cd00773">
    <property type="entry name" value="HisRS-like_core"/>
    <property type="match status" value="1"/>
</dbReference>
<dbReference type="Gene3D" id="3.40.50.800">
    <property type="entry name" value="Anticodon-binding domain"/>
    <property type="match status" value="1"/>
</dbReference>
<evidence type="ECO:0000256" key="2">
    <source>
        <dbReference type="ARBA" id="ARBA00012815"/>
    </source>
</evidence>
<reference evidence="8" key="2">
    <citation type="submission" date="2019-04" db="EMBL/GenBank/DDBJ databases">
        <authorList>
            <person name="Pasella M."/>
        </authorList>
    </citation>
    <scope>NUCLEOTIDE SEQUENCE</scope>
    <source>
        <strain evidence="8">PD2951</strain>
    </source>
</reference>
<comment type="catalytic activity">
    <reaction evidence="5">
        <text>tRNA(His) + L-histidine + ATP = L-histidyl-tRNA(His) + AMP + diphosphate + H(+)</text>
        <dbReference type="Rhea" id="RHEA:17313"/>
        <dbReference type="Rhea" id="RHEA-COMP:9665"/>
        <dbReference type="Rhea" id="RHEA-COMP:9689"/>
        <dbReference type="ChEBI" id="CHEBI:15378"/>
        <dbReference type="ChEBI" id="CHEBI:30616"/>
        <dbReference type="ChEBI" id="CHEBI:33019"/>
        <dbReference type="ChEBI" id="CHEBI:57595"/>
        <dbReference type="ChEBI" id="CHEBI:78442"/>
        <dbReference type="ChEBI" id="CHEBI:78527"/>
        <dbReference type="ChEBI" id="CHEBI:456215"/>
        <dbReference type="EC" id="6.1.1.21"/>
    </reaction>
</comment>
<dbReference type="GO" id="GO:0005524">
    <property type="term" value="F:ATP binding"/>
    <property type="evidence" value="ECO:0007669"/>
    <property type="project" value="InterPro"/>
</dbReference>
<geneLocation type="plastid" evidence="8"/>
<dbReference type="AlphaFoldDB" id="A0A4D6WXW0"/>
<feature type="binding site" evidence="6">
    <location>
        <position position="129"/>
    </location>
    <ligand>
        <name>L-histidine</name>
        <dbReference type="ChEBI" id="CHEBI:57595"/>
    </ligand>
</feature>
<dbReference type="GO" id="GO:0004821">
    <property type="term" value="F:histidine-tRNA ligase activity"/>
    <property type="evidence" value="ECO:0007669"/>
    <property type="project" value="UniProtKB-EC"/>
</dbReference>